<name>A0A8R7TLZ3_TRIUA</name>
<evidence type="ECO:0000313" key="3">
    <source>
        <dbReference type="Proteomes" id="UP000015106"/>
    </source>
</evidence>
<protein>
    <submittedName>
        <fullName evidence="2">Uncharacterized protein</fullName>
    </submittedName>
</protein>
<accession>A0A8R7TLZ3</accession>
<reference evidence="2" key="2">
    <citation type="submission" date="2018-03" db="EMBL/GenBank/DDBJ databases">
        <title>The Triticum urartu genome reveals the dynamic nature of wheat genome evolution.</title>
        <authorList>
            <person name="Ling H."/>
            <person name="Ma B."/>
            <person name="Shi X."/>
            <person name="Liu H."/>
            <person name="Dong L."/>
            <person name="Sun H."/>
            <person name="Cao Y."/>
            <person name="Gao Q."/>
            <person name="Zheng S."/>
            <person name="Li Y."/>
            <person name="Yu Y."/>
            <person name="Du H."/>
            <person name="Qi M."/>
            <person name="Li Y."/>
            <person name="Yu H."/>
            <person name="Cui Y."/>
            <person name="Wang N."/>
            <person name="Chen C."/>
            <person name="Wu H."/>
            <person name="Zhao Y."/>
            <person name="Zhang J."/>
            <person name="Li Y."/>
            <person name="Zhou W."/>
            <person name="Zhang B."/>
            <person name="Hu W."/>
            <person name="Eijk M."/>
            <person name="Tang J."/>
            <person name="Witsenboer H."/>
            <person name="Zhao S."/>
            <person name="Li Z."/>
            <person name="Zhang A."/>
            <person name="Wang D."/>
            <person name="Liang C."/>
        </authorList>
    </citation>
    <scope>NUCLEOTIDE SEQUENCE [LARGE SCALE GENOMIC DNA]</scope>
    <source>
        <strain evidence="2">cv. G1812</strain>
    </source>
</reference>
<dbReference type="Proteomes" id="UP000015106">
    <property type="component" value="Chromosome 2"/>
</dbReference>
<proteinExistence type="predicted"/>
<evidence type="ECO:0000313" key="2">
    <source>
        <dbReference type="EnsemblPlants" id="TuG1812G0200005034.01.T01.cds396995"/>
    </source>
</evidence>
<dbReference type="Gramene" id="TuG1812G0200005034.01.T01">
    <property type="protein sequence ID" value="TuG1812G0200005034.01.T01.cds396995"/>
    <property type="gene ID" value="TuG1812G0200005034.01"/>
</dbReference>
<sequence length="132" mass="14470">MQQVCRLLLAVVVPSNRRSKLPSAGSRLPNSSSSFCSSTAAENPTFGLVAGEQLPRPDRDPRGALLLLLSLPLLLRPPRLTRPLLPRLVDLDLLLPALLATEGRVTSATQRNQATIRDNSWAEVTKRRDQGR</sequence>
<keyword evidence="3" id="KW-1185">Reference proteome</keyword>
<dbReference type="EnsemblPlants" id="TuG1812G0200005034.01.T01">
    <property type="protein sequence ID" value="TuG1812G0200005034.01.T01.cds396995"/>
    <property type="gene ID" value="TuG1812G0200005034.01"/>
</dbReference>
<feature type="region of interest" description="Disordered" evidence="1">
    <location>
        <begin position="19"/>
        <end position="40"/>
    </location>
</feature>
<evidence type="ECO:0000256" key="1">
    <source>
        <dbReference type="SAM" id="MobiDB-lite"/>
    </source>
</evidence>
<reference evidence="3" key="1">
    <citation type="journal article" date="2013" name="Nature">
        <title>Draft genome of the wheat A-genome progenitor Triticum urartu.</title>
        <authorList>
            <person name="Ling H.Q."/>
            <person name="Zhao S."/>
            <person name="Liu D."/>
            <person name="Wang J."/>
            <person name="Sun H."/>
            <person name="Zhang C."/>
            <person name="Fan H."/>
            <person name="Li D."/>
            <person name="Dong L."/>
            <person name="Tao Y."/>
            <person name="Gao C."/>
            <person name="Wu H."/>
            <person name="Li Y."/>
            <person name="Cui Y."/>
            <person name="Guo X."/>
            <person name="Zheng S."/>
            <person name="Wang B."/>
            <person name="Yu K."/>
            <person name="Liang Q."/>
            <person name="Yang W."/>
            <person name="Lou X."/>
            <person name="Chen J."/>
            <person name="Feng M."/>
            <person name="Jian J."/>
            <person name="Zhang X."/>
            <person name="Luo G."/>
            <person name="Jiang Y."/>
            <person name="Liu J."/>
            <person name="Wang Z."/>
            <person name="Sha Y."/>
            <person name="Zhang B."/>
            <person name="Wu H."/>
            <person name="Tang D."/>
            <person name="Shen Q."/>
            <person name="Xue P."/>
            <person name="Zou S."/>
            <person name="Wang X."/>
            <person name="Liu X."/>
            <person name="Wang F."/>
            <person name="Yang Y."/>
            <person name="An X."/>
            <person name="Dong Z."/>
            <person name="Zhang K."/>
            <person name="Zhang X."/>
            <person name="Luo M.C."/>
            <person name="Dvorak J."/>
            <person name="Tong Y."/>
            <person name="Wang J."/>
            <person name="Yang H."/>
            <person name="Li Z."/>
            <person name="Wang D."/>
            <person name="Zhang A."/>
            <person name="Wang J."/>
        </authorList>
    </citation>
    <scope>NUCLEOTIDE SEQUENCE</scope>
    <source>
        <strain evidence="3">cv. G1812</strain>
    </source>
</reference>
<reference evidence="2" key="3">
    <citation type="submission" date="2022-06" db="UniProtKB">
        <authorList>
            <consortium name="EnsemblPlants"/>
        </authorList>
    </citation>
    <scope>IDENTIFICATION</scope>
</reference>
<organism evidence="2 3">
    <name type="scientific">Triticum urartu</name>
    <name type="common">Red wild einkorn</name>
    <name type="synonym">Crithodium urartu</name>
    <dbReference type="NCBI Taxonomy" id="4572"/>
    <lineage>
        <taxon>Eukaryota</taxon>
        <taxon>Viridiplantae</taxon>
        <taxon>Streptophyta</taxon>
        <taxon>Embryophyta</taxon>
        <taxon>Tracheophyta</taxon>
        <taxon>Spermatophyta</taxon>
        <taxon>Magnoliopsida</taxon>
        <taxon>Liliopsida</taxon>
        <taxon>Poales</taxon>
        <taxon>Poaceae</taxon>
        <taxon>BOP clade</taxon>
        <taxon>Pooideae</taxon>
        <taxon>Triticodae</taxon>
        <taxon>Triticeae</taxon>
        <taxon>Triticinae</taxon>
        <taxon>Triticum</taxon>
    </lineage>
</organism>
<dbReference type="AlphaFoldDB" id="A0A8R7TLZ3"/>